<sequence>MTPTRFTKGYVSARQAAEAARHHRWLAAHARPLLQPALTATAPTSLTFAWIEGRHAEPHDLPRLAGLLGDAHGAAWTSDLHRASLTRPHAFRDGALFPDYVACREVALRKRLEQGHLPDSSVLDMLLALLEETAEGPVAFYKDSNPRNFLITTEGTIFTVDTDDLTLAPFGYDLAKLITTLIMTHGPIEPPSVEQALDLYNEAASRHDTRLAAIDLQHLHTFLALHVHLTAPYAGRNGYRFGVPGFGGST</sequence>
<dbReference type="InterPro" id="IPR011009">
    <property type="entry name" value="Kinase-like_dom_sf"/>
</dbReference>
<protein>
    <recommendedName>
        <fullName evidence="3">Phosphotransferase</fullName>
    </recommendedName>
</protein>
<evidence type="ECO:0008006" key="3">
    <source>
        <dbReference type="Google" id="ProtNLM"/>
    </source>
</evidence>
<dbReference type="Gene3D" id="3.90.1200.10">
    <property type="match status" value="1"/>
</dbReference>
<dbReference type="Proteomes" id="UP000638313">
    <property type="component" value="Unassembled WGS sequence"/>
</dbReference>
<name>A0A919AX66_9ACTN</name>
<keyword evidence="2" id="KW-1185">Reference proteome</keyword>
<comment type="caution">
    <text evidence="1">The sequence shown here is derived from an EMBL/GenBank/DDBJ whole genome shotgun (WGS) entry which is preliminary data.</text>
</comment>
<gene>
    <name evidence="1" type="ORF">GCM10010218_05830</name>
</gene>
<reference evidence="1" key="2">
    <citation type="submission" date="2020-09" db="EMBL/GenBank/DDBJ databases">
        <authorList>
            <person name="Sun Q."/>
            <person name="Ohkuma M."/>
        </authorList>
    </citation>
    <scope>NUCLEOTIDE SEQUENCE</scope>
    <source>
        <strain evidence="1">JCM 4059</strain>
    </source>
</reference>
<dbReference type="AlphaFoldDB" id="A0A919AX66"/>
<proteinExistence type="predicted"/>
<dbReference type="RefSeq" id="WP_190127737.1">
    <property type="nucleotide sequence ID" value="NZ_BNBD01000001.1"/>
</dbReference>
<organism evidence="1 2">
    <name type="scientific">Streptomyces mashuensis</name>
    <dbReference type="NCBI Taxonomy" id="33904"/>
    <lineage>
        <taxon>Bacteria</taxon>
        <taxon>Bacillati</taxon>
        <taxon>Actinomycetota</taxon>
        <taxon>Actinomycetes</taxon>
        <taxon>Kitasatosporales</taxon>
        <taxon>Streptomycetaceae</taxon>
        <taxon>Streptomyces</taxon>
    </lineage>
</organism>
<dbReference type="SUPFAM" id="SSF56112">
    <property type="entry name" value="Protein kinase-like (PK-like)"/>
    <property type="match status" value="1"/>
</dbReference>
<reference evidence="1" key="1">
    <citation type="journal article" date="2014" name="Int. J. Syst. Evol. Microbiol.">
        <title>Complete genome sequence of Corynebacterium casei LMG S-19264T (=DSM 44701T), isolated from a smear-ripened cheese.</title>
        <authorList>
            <consortium name="US DOE Joint Genome Institute (JGI-PGF)"/>
            <person name="Walter F."/>
            <person name="Albersmeier A."/>
            <person name="Kalinowski J."/>
            <person name="Ruckert C."/>
        </authorList>
    </citation>
    <scope>NUCLEOTIDE SEQUENCE</scope>
    <source>
        <strain evidence="1">JCM 4059</strain>
    </source>
</reference>
<dbReference type="EMBL" id="BNBD01000001">
    <property type="protein sequence ID" value="GHF27669.1"/>
    <property type="molecule type" value="Genomic_DNA"/>
</dbReference>
<accession>A0A919AX66</accession>
<evidence type="ECO:0000313" key="2">
    <source>
        <dbReference type="Proteomes" id="UP000638313"/>
    </source>
</evidence>
<evidence type="ECO:0000313" key="1">
    <source>
        <dbReference type="EMBL" id="GHF27669.1"/>
    </source>
</evidence>